<dbReference type="InterPro" id="IPR036875">
    <property type="entry name" value="Znf_CCHC_sf"/>
</dbReference>
<evidence type="ECO:0000259" key="10">
    <source>
        <dbReference type="PROSITE" id="PS50878"/>
    </source>
</evidence>
<dbReference type="SUPFAM" id="SSF57756">
    <property type="entry name" value="Retrovirus zinc finger-like domains"/>
    <property type="match status" value="1"/>
</dbReference>
<keyword evidence="5" id="KW-0378">Hydrolase</keyword>
<dbReference type="PaxDb" id="3635-A0A1U8IM43"/>
<dbReference type="SUPFAM" id="SSF56672">
    <property type="entry name" value="DNA/RNA polymerases"/>
    <property type="match status" value="2"/>
</dbReference>
<evidence type="ECO:0000256" key="5">
    <source>
        <dbReference type="ARBA" id="ARBA00022801"/>
    </source>
</evidence>
<evidence type="ECO:0000256" key="2">
    <source>
        <dbReference type="ARBA" id="ARBA00022695"/>
    </source>
</evidence>
<dbReference type="SMR" id="A0A1U8IM43"/>
<keyword evidence="2" id="KW-0548">Nucleotidyltransferase</keyword>
<dbReference type="Gene3D" id="3.30.70.270">
    <property type="match status" value="1"/>
</dbReference>
<organism evidence="11 12">
    <name type="scientific">Gossypium hirsutum</name>
    <name type="common">Upland cotton</name>
    <name type="synonym">Gossypium mexicanum</name>
    <dbReference type="NCBI Taxonomy" id="3635"/>
    <lineage>
        <taxon>Eukaryota</taxon>
        <taxon>Viridiplantae</taxon>
        <taxon>Streptophyta</taxon>
        <taxon>Embryophyta</taxon>
        <taxon>Tracheophyta</taxon>
        <taxon>Spermatophyta</taxon>
        <taxon>Magnoliopsida</taxon>
        <taxon>eudicotyledons</taxon>
        <taxon>Gunneridae</taxon>
        <taxon>Pentapetalae</taxon>
        <taxon>rosids</taxon>
        <taxon>malvids</taxon>
        <taxon>Malvales</taxon>
        <taxon>Malvaceae</taxon>
        <taxon>Malvoideae</taxon>
        <taxon>Gossypium</taxon>
    </lineage>
</organism>
<dbReference type="GO" id="GO:0008270">
    <property type="term" value="F:zinc ion binding"/>
    <property type="evidence" value="ECO:0007669"/>
    <property type="project" value="UniProtKB-KW"/>
</dbReference>
<dbReference type="InterPro" id="IPR041373">
    <property type="entry name" value="RT_RNaseH"/>
</dbReference>
<evidence type="ECO:0000256" key="3">
    <source>
        <dbReference type="ARBA" id="ARBA00022722"/>
    </source>
</evidence>
<feature type="domain" description="CCHC-type" evidence="9">
    <location>
        <begin position="379"/>
        <end position="394"/>
    </location>
</feature>
<dbReference type="GO" id="GO:0004519">
    <property type="term" value="F:endonuclease activity"/>
    <property type="evidence" value="ECO:0007669"/>
    <property type="project" value="UniProtKB-KW"/>
</dbReference>
<reference evidence="11" key="1">
    <citation type="journal article" date="2020" name="Nat. Genet.">
        <title>Genomic diversifications of five Gossypium allopolyploid species and their impact on cotton improvement.</title>
        <authorList>
            <person name="Chen Z.J."/>
            <person name="Sreedasyam A."/>
            <person name="Ando A."/>
            <person name="Song Q."/>
            <person name="De Santiago L.M."/>
            <person name="Hulse-Kemp A.M."/>
            <person name="Ding M."/>
            <person name="Ye W."/>
            <person name="Kirkbride R.C."/>
            <person name="Jenkins J."/>
            <person name="Plott C."/>
            <person name="Lovell J."/>
            <person name="Lin Y.M."/>
            <person name="Vaughn R."/>
            <person name="Liu B."/>
            <person name="Simpson S."/>
            <person name="Scheffler B.E."/>
            <person name="Wen L."/>
            <person name="Saski C.A."/>
            <person name="Grover C.E."/>
            <person name="Hu G."/>
            <person name="Conover J.L."/>
            <person name="Carlson J.W."/>
            <person name="Shu S."/>
            <person name="Boston L.B."/>
            <person name="Williams M."/>
            <person name="Peterson D.G."/>
            <person name="McGee K."/>
            <person name="Jones D.C."/>
            <person name="Wendel J.F."/>
            <person name="Stelly D.M."/>
            <person name="Grimwood J."/>
            <person name="Schmutz J."/>
        </authorList>
    </citation>
    <scope>NUCLEOTIDE SEQUENCE [LARGE SCALE GENOMIC DNA]</scope>
    <source>
        <strain evidence="11">cv. TM-1</strain>
    </source>
</reference>
<dbReference type="SMART" id="SM00343">
    <property type="entry name" value="ZnF_C2HC"/>
    <property type="match status" value="1"/>
</dbReference>
<dbReference type="InterPro" id="IPR001878">
    <property type="entry name" value="Znf_CCHC"/>
</dbReference>
<evidence type="ECO:0000256" key="7">
    <source>
        <dbReference type="PROSITE-ProRule" id="PRU00047"/>
    </source>
</evidence>
<accession>A0A1U8IM43</accession>
<dbReference type="CDD" id="cd01647">
    <property type="entry name" value="RT_LTR"/>
    <property type="match status" value="1"/>
</dbReference>
<dbReference type="InterPro" id="IPR036397">
    <property type="entry name" value="RNaseH_sf"/>
</dbReference>
<evidence type="ECO:0000256" key="8">
    <source>
        <dbReference type="SAM" id="MobiDB-lite"/>
    </source>
</evidence>
<keyword evidence="1" id="KW-0808">Transferase</keyword>
<dbReference type="Gene3D" id="3.10.20.370">
    <property type="match status" value="1"/>
</dbReference>
<keyword evidence="4" id="KW-0255">Endonuclease</keyword>
<dbReference type="PANTHER" id="PTHR35046">
    <property type="entry name" value="ZINC KNUCKLE (CCHC-TYPE) FAMILY PROTEIN"/>
    <property type="match status" value="1"/>
</dbReference>
<keyword evidence="7" id="KW-0862">Zinc</keyword>
<dbReference type="STRING" id="3635.A0A1U8IM43"/>
<keyword evidence="11" id="KW-1185">Reference proteome</keyword>
<evidence type="ECO:0000313" key="12">
    <source>
        <dbReference type="RefSeq" id="XP_016679235.1"/>
    </source>
</evidence>
<reference evidence="12" key="2">
    <citation type="submission" date="2025-08" db="UniProtKB">
        <authorList>
            <consortium name="RefSeq"/>
        </authorList>
    </citation>
    <scope>IDENTIFICATION</scope>
</reference>
<dbReference type="SUPFAM" id="SSF53098">
    <property type="entry name" value="Ribonuclease H-like"/>
    <property type="match status" value="1"/>
</dbReference>
<dbReference type="CDD" id="cd09274">
    <property type="entry name" value="RNase_HI_RT_Ty3"/>
    <property type="match status" value="1"/>
</dbReference>
<dbReference type="Gene3D" id="3.10.10.10">
    <property type="entry name" value="HIV Type 1 Reverse Transcriptase, subunit A, domain 1"/>
    <property type="match status" value="2"/>
</dbReference>
<evidence type="ECO:0000256" key="6">
    <source>
        <dbReference type="ARBA" id="ARBA00022918"/>
    </source>
</evidence>
<dbReference type="PROSITE" id="PS50878">
    <property type="entry name" value="RT_POL"/>
    <property type="match status" value="1"/>
</dbReference>
<keyword evidence="3" id="KW-0540">Nuclease</keyword>
<dbReference type="Gene3D" id="3.30.420.10">
    <property type="entry name" value="Ribonuclease H-like superfamily/Ribonuclease H"/>
    <property type="match status" value="1"/>
</dbReference>
<feature type="domain" description="Reverse transcriptase" evidence="10">
    <location>
        <begin position="540"/>
        <end position="719"/>
    </location>
</feature>
<feature type="compositionally biased region" description="Polar residues" evidence="8">
    <location>
        <begin position="315"/>
        <end position="335"/>
    </location>
</feature>
<dbReference type="RefSeq" id="XP_016679235.1">
    <property type="nucleotide sequence ID" value="XM_016823746.1"/>
</dbReference>
<protein>
    <recommendedName>
        <fullName evidence="13">Reverse transcriptase</fullName>
    </recommendedName>
</protein>
<evidence type="ECO:0000313" key="11">
    <source>
        <dbReference type="Proteomes" id="UP000818029"/>
    </source>
</evidence>
<gene>
    <name evidence="12" type="primary">LOC107898215</name>
</gene>
<dbReference type="InterPro" id="IPR012337">
    <property type="entry name" value="RNaseH-like_sf"/>
</dbReference>
<evidence type="ECO:0000259" key="9">
    <source>
        <dbReference type="PROSITE" id="PS50158"/>
    </source>
</evidence>
<dbReference type="InterPro" id="IPR043502">
    <property type="entry name" value="DNA/RNA_pol_sf"/>
</dbReference>
<dbReference type="GO" id="GO:0003964">
    <property type="term" value="F:RNA-directed DNA polymerase activity"/>
    <property type="evidence" value="ECO:0007669"/>
    <property type="project" value="UniProtKB-KW"/>
</dbReference>
<dbReference type="Proteomes" id="UP000818029">
    <property type="component" value="Chromosome D04"/>
</dbReference>
<dbReference type="GO" id="GO:0003676">
    <property type="term" value="F:nucleic acid binding"/>
    <property type="evidence" value="ECO:0007669"/>
    <property type="project" value="InterPro"/>
</dbReference>
<proteinExistence type="predicted"/>
<dbReference type="InterPro" id="IPR000477">
    <property type="entry name" value="RT_dom"/>
</dbReference>
<dbReference type="Pfam" id="PF17917">
    <property type="entry name" value="RT_RNaseH"/>
    <property type="match status" value="1"/>
</dbReference>
<dbReference type="AlphaFoldDB" id="A0A1U8IM43"/>
<dbReference type="GeneID" id="107898215"/>
<keyword evidence="7" id="KW-0479">Metal-binding</keyword>
<feature type="region of interest" description="Disordered" evidence="8">
    <location>
        <begin position="308"/>
        <end position="371"/>
    </location>
</feature>
<dbReference type="GO" id="GO:0016787">
    <property type="term" value="F:hydrolase activity"/>
    <property type="evidence" value="ECO:0007669"/>
    <property type="project" value="UniProtKB-KW"/>
</dbReference>
<evidence type="ECO:0000256" key="4">
    <source>
        <dbReference type="ARBA" id="ARBA00022759"/>
    </source>
</evidence>
<name>A0A1U8IM43_GOSHI</name>
<dbReference type="PANTHER" id="PTHR35046:SF9">
    <property type="entry name" value="RNA-DIRECTED DNA POLYMERASE"/>
    <property type="match status" value="1"/>
</dbReference>
<dbReference type="Pfam" id="PF00078">
    <property type="entry name" value="RVT_1"/>
    <property type="match status" value="1"/>
</dbReference>
<sequence length="1036" mass="119437">MAQRWWRIKGDKESVYLVYNRKEFRDIFPEQTLSGLPPIRGIEHQIEFVPGATIPNRPASRSNPEETKELQKQVNELLEKGFVASSKGLEVDQEKVKAIQEWPRLTNVSQMTGTEDRSRGGDQPPDLQMQAITRTLQRLLENALEPIHSHLDKIEGGGSQSVHNEHNDENDIKHSPRVNQRPGRTVDDNISNIKVAIPSFQGRSDPDACLTWESKLEHVFECYNYSEQKKVRLAAMEFVDYALGNRSVEDSFKEMEMSMMRANIVKDREATMARFLAGLNFEIANIVEMQHYVELDDMVHMAIKIERQQRRKASTRGNTPFKSFSNPLYTPNNARKQAPQPPLQIREPGESSKPKPPIADNGHGKQPMVAPERSRDIQCFKCLGRGHVASQCPNRRVMLMREDGEIESDSEEDVHELPTKEYEENDLEVAESGQVMEIMVVKRSLNVQQVRRITWAPLTPSQVIEDKTSLKKSKEVAKEKKKMSEFEDVFPKETPKGLPPLRDIEHQIDFIPGATIPNRPAYRTNPEETKELQRQVVELMDKGYIRESLSPCAVPVLLVPKKDGSWRMYVDCRAVNQITIKYRHPIPRLDDMLDELSGAVIFSKIDLKSGYHQIRMREGDEWKTAFKTKLGLYEWLVMPFGLSNAPSTFMRLMNHVLRSFIGKFCVMYFDDILVYSKTLQDHVEHLRAVLQTLREERLYGNVEKCVFCIDRLTFLGYIVSAQGVEVDHEKIKAIQEWPRPTSITQNSSFLWGKEQEDAFLKIKDCLTKAPVLALPDFDKTFEIECDASGVGIGAILIQEKRPVAYFSEKLSGATLNYPVYDKEMYALIRALETWQHYLLPKEFVIHTDHEVLRYITGQHKLKKRHATWVEFLESFPYVIRYKKGKDNVVADALSRRYVLLSYLDSHLIGFAYIQELYSDDHDFCDKYNACEKGADGKFYRHDGYLFKENRICIPQGSMRDILIRETDGQTEVVNRVLSTLLSSIIKKNIKTWEDCLPHVEFAYNHAVHSATKMSPFEVVYDFNPITPLDMLPLPQE</sequence>
<feature type="region of interest" description="Disordered" evidence="8">
    <location>
        <begin position="151"/>
        <end position="186"/>
    </location>
</feature>
<feature type="compositionally biased region" description="Basic and acidic residues" evidence="8">
    <location>
        <begin position="163"/>
        <end position="174"/>
    </location>
</feature>
<dbReference type="PROSITE" id="PS50158">
    <property type="entry name" value="ZF_CCHC"/>
    <property type="match status" value="1"/>
</dbReference>
<dbReference type="KEGG" id="ghi:107898215"/>
<evidence type="ECO:0000256" key="1">
    <source>
        <dbReference type="ARBA" id="ARBA00022679"/>
    </source>
</evidence>
<keyword evidence="7" id="KW-0863">Zinc-finger</keyword>
<dbReference type="InterPro" id="IPR043128">
    <property type="entry name" value="Rev_trsase/Diguanyl_cyclase"/>
</dbReference>
<keyword evidence="6" id="KW-0695">RNA-directed DNA polymerase</keyword>
<evidence type="ECO:0008006" key="13">
    <source>
        <dbReference type="Google" id="ProtNLM"/>
    </source>
</evidence>